<organism evidence="1 2">
    <name type="scientific">Evtepia gabavorous</name>
    <dbReference type="NCBI Taxonomy" id="2211183"/>
    <lineage>
        <taxon>Bacteria</taxon>
        <taxon>Bacillati</taxon>
        <taxon>Bacillota</taxon>
        <taxon>Clostridia</taxon>
        <taxon>Eubacteriales</taxon>
        <taxon>Evtepia</taxon>
    </lineage>
</organism>
<reference evidence="1 2" key="1">
    <citation type="submission" date="2018-07" db="EMBL/GenBank/DDBJ databases">
        <title>GABA Modulating Bacteria of the Human Gut Microbiota.</title>
        <authorList>
            <person name="Strandwitz P."/>
            <person name="Kim K.H."/>
            <person name="Terekhova D."/>
            <person name="Liu J.K."/>
            <person name="Sharma A."/>
            <person name="Levering J."/>
            <person name="Mcdonald D."/>
            <person name="Dietrich D."/>
            <person name="Ramadhar T.R."/>
            <person name="Lekbua A."/>
            <person name="Mroue N."/>
            <person name="Liston C."/>
            <person name="Stewart E.J."/>
            <person name="Dubin M.J."/>
            <person name="Zengler K."/>
            <person name="Knight R."/>
            <person name="Gilbert J.A."/>
            <person name="Clardy J."/>
            <person name="Lewis K."/>
        </authorList>
    </citation>
    <scope>NUCLEOTIDE SEQUENCE [LARGE SCALE GENOMIC DNA]</scope>
    <source>
        <strain evidence="1 2">KLE1738</strain>
    </source>
</reference>
<name>A0A3E2B1Q3_9FIRM</name>
<accession>A0A3E2B1Q3</accession>
<dbReference type="Proteomes" id="UP000260649">
    <property type="component" value="Unassembled WGS sequence"/>
</dbReference>
<protein>
    <submittedName>
        <fullName evidence="1">Uncharacterized protein</fullName>
    </submittedName>
</protein>
<gene>
    <name evidence="1" type="ORF">DV520_09850</name>
</gene>
<dbReference type="GeneID" id="97996036"/>
<dbReference type="AlphaFoldDB" id="A0A3E2B1Q3"/>
<dbReference type="RefSeq" id="WP_021919104.1">
    <property type="nucleotide sequence ID" value="NZ_CAKXKJ010000007.1"/>
</dbReference>
<keyword evidence="2" id="KW-1185">Reference proteome</keyword>
<comment type="caution">
    <text evidence="1">The sequence shown here is derived from an EMBL/GenBank/DDBJ whole genome shotgun (WGS) entry which is preliminary data.</text>
</comment>
<evidence type="ECO:0000313" key="1">
    <source>
        <dbReference type="EMBL" id="RFT05978.1"/>
    </source>
</evidence>
<evidence type="ECO:0000313" key="2">
    <source>
        <dbReference type="Proteomes" id="UP000260649"/>
    </source>
</evidence>
<proteinExistence type="predicted"/>
<dbReference type="EMBL" id="QQRQ01000020">
    <property type="protein sequence ID" value="RFT05978.1"/>
    <property type="molecule type" value="Genomic_DNA"/>
</dbReference>
<sequence>MTKKDTLSLLIILCLTSLLLSAAYFLTPHAVVRSPEHTQLSVIHMDSPNGSGTSYSWVPTTEEDQAIAQKIVEYLSSAQERYTFQRTLYGGYPADWDVMTLMLSMPDGSTRGIVLGPAGFQSYHDKDAFVNYSYPSSPHPSFPNALICTLIHPEEIRAFVDEAFASS</sequence>